<feature type="domain" description="C-type lectin" evidence="2">
    <location>
        <begin position="282"/>
        <end position="360"/>
    </location>
</feature>
<name>A0A090L9G2_STRRB</name>
<dbReference type="InterPro" id="IPR036465">
    <property type="entry name" value="vWFA_dom_sf"/>
</dbReference>
<dbReference type="InterPro" id="IPR016187">
    <property type="entry name" value="CTDL_fold"/>
</dbReference>
<dbReference type="WBParaSite" id="SRAE_1000240000.1">
    <property type="protein sequence ID" value="SRAE_1000240000.1"/>
    <property type="gene ID" value="WBGene00259015"/>
</dbReference>
<feature type="chain" id="PRO_5015030618" evidence="1">
    <location>
        <begin position="23"/>
        <end position="382"/>
    </location>
</feature>
<evidence type="ECO:0000313" key="5">
    <source>
        <dbReference type="Proteomes" id="UP000035682"/>
    </source>
</evidence>
<dbReference type="SUPFAM" id="SSF56436">
    <property type="entry name" value="C-type lectin-like"/>
    <property type="match status" value="1"/>
</dbReference>
<dbReference type="WormBase" id="SRAE_1000240000">
    <property type="protein sequence ID" value="SRP07831"/>
    <property type="gene ID" value="WBGene00259015"/>
</dbReference>
<dbReference type="STRING" id="34506.A0A090L9G2"/>
<dbReference type="GO" id="GO:0030246">
    <property type="term" value="F:carbohydrate binding"/>
    <property type="evidence" value="ECO:0007669"/>
    <property type="project" value="UniProtKB-KW"/>
</dbReference>
<evidence type="ECO:0000313" key="4">
    <source>
        <dbReference type="EMBL" id="CEF64145.1"/>
    </source>
</evidence>
<feature type="signal peptide" evidence="1">
    <location>
        <begin position="1"/>
        <end position="22"/>
    </location>
</feature>
<reference evidence="4 5" key="1">
    <citation type="submission" date="2014-09" db="EMBL/GenBank/DDBJ databases">
        <authorList>
            <person name="Martin A.A."/>
        </authorList>
    </citation>
    <scope>NUCLEOTIDE SEQUENCE</scope>
    <source>
        <strain evidence="5">ED321</strain>
        <strain evidence="4">ED321 Heterogonic</strain>
    </source>
</reference>
<dbReference type="Pfam" id="PF00059">
    <property type="entry name" value="Lectin_C"/>
    <property type="match status" value="1"/>
</dbReference>
<dbReference type="PANTHER" id="PTHR31024:SF3">
    <property type="entry name" value="C-TYPE LECTIN-RELATED"/>
    <property type="match status" value="1"/>
</dbReference>
<dbReference type="AlphaFoldDB" id="A0A090L9G2"/>
<keyword evidence="5" id="KW-1185">Reference proteome</keyword>
<dbReference type="PANTHER" id="PTHR31024">
    <property type="entry name" value="C-TYPE LECTIN"/>
    <property type="match status" value="1"/>
</dbReference>
<gene>
    <name evidence="4 6 7" type="ORF">SRAE_1000240000</name>
</gene>
<keyword evidence="1" id="KW-0732">Signal</keyword>
<dbReference type="SMART" id="SM00327">
    <property type="entry name" value="VWA"/>
    <property type="match status" value="1"/>
</dbReference>
<dbReference type="InterPro" id="IPR001304">
    <property type="entry name" value="C-type_lectin-like"/>
</dbReference>
<protein>
    <submittedName>
        <fullName evidence="4">C-type lectin domain and von Willebrand factor, type A domain and C-type lectin-like domain and C-type lectin fold domain-containing protein</fullName>
    </submittedName>
</protein>
<accession>A0A090L9G2</accession>
<dbReference type="Gene3D" id="3.40.50.410">
    <property type="entry name" value="von Willebrand factor, type A domain"/>
    <property type="match status" value="1"/>
</dbReference>
<dbReference type="Gene3D" id="3.10.100.10">
    <property type="entry name" value="Mannose-Binding Protein A, subunit A"/>
    <property type="match status" value="1"/>
</dbReference>
<evidence type="ECO:0000259" key="2">
    <source>
        <dbReference type="PROSITE" id="PS50041"/>
    </source>
</evidence>
<dbReference type="PROSITE" id="PS50234">
    <property type="entry name" value="VWFA"/>
    <property type="match status" value="1"/>
</dbReference>
<feature type="domain" description="VWFA" evidence="3">
    <location>
        <begin position="42"/>
        <end position="215"/>
    </location>
</feature>
<dbReference type="Pfam" id="PF00092">
    <property type="entry name" value="VWA"/>
    <property type="match status" value="1"/>
</dbReference>
<keyword evidence="4" id="KW-0430">Lectin</keyword>
<dbReference type="Proteomes" id="UP000035682">
    <property type="component" value="Unplaced"/>
</dbReference>
<dbReference type="PROSITE" id="PS50041">
    <property type="entry name" value="C_TYPE_LECTIN_2"/>
    <property type="match status" value="1"/>
</dbReference>
<dbReference type="InterPro" id="IPR016186">
    <property type="entry name" value="C-type_lectin-like/link_sf"/>
</dbReference>
<dbReference type="RefSeq" id="XP_024503346.1">
    <property type="nucleotide sequence ID" value="XM_024649471.1"/>
</dbReference>
<evidence type="ECO:0000313" key="6">
    <source>
        <dbReference type="WBParaSite" id="SRAE_1000240000.1"/>
    </source>
</evidence>
<reference evidence="6" key="2">
    <citation type="submission" date="2020-12" db="UniProtKB">
        <authorList>
            <consortium name="WormBaseParasite"/>
        </authorList>
    </citation>
    <scope>IDENTIFICATION</scope>
</reference>
<dbReference type="CTD" id="36376510"/>
<dbReference type="SUPFAM" id="SSF53300">
    <property type="entry name" value="vWA-like"/>
    <property type="match status" value="1"/>
</dbReference>
<organism evidence="4">
    <name type="scientific">Strongyloides ratti</name>
    <name type="common">Parasitic roundworm</name>
    <dbReference type="NCBI Taxonomy" id="34506"/>
    <lineage>
        <taxon>Eukaryota</taxon>
        <taxon>Metazoa</taxon>
        <taxon>Ecdysozoa</taxon>
        <taxon>Nematoda</taxon>
        <taxon>Chromadorea</taxon>
        <taxon>Rhabditida</taxon>
        <taxon>Tylenchina</taxon>
        <taxon>Panagrolaimomorpha</taxon>
        <taxon>Strongyloidoidea</taxon>
        <taxon>Strongyloididae</taxon>
        <taxon>Strongyloides</taxon>
    </lineage>
</organism>
<sequence>MYFIIFIYFLFISIIYTQKVECKINTTSTEECPLIIRNLYLDIVFVFDSSYGANEHGFTGQLLSISGFLNSGFIIEQGNKIQSTRVSYISMASKTLTFSNLTTYNSVNEAISGLYELSFNANTGPIVNLYSGLMAANNQLDMFKRDGFKQLIVIFSSETEVDCSESTEMLYQNSSLNIENPCRAASIIKSEGKDILVVNLNYHDAPPPEIKHIASPNYDIPNDDNLIGNLQKLASYSNCNCPKSYTQFTDIELNFKGRTCAYFEDSTTFYYVAVQKIQGIDSRLIQIRSEIKQKFAKSLCEKDDCFFGLNQLNESGKWKWDGSDIDFNPKEYDNFGPGEEKKIGCGYIENTTGKWFSTDCHTVEKKYAIEILACDTENFCLL</sequence>
<evidence type="ECO:0000259" key="3">
    <source>
        <dbReference type="PROSITE" id="PS50234"/>
    </source>
</evidence>
<evidence type="ECO:0000256" key="1">
    <source>
        <dbReference type="SAM" id="SignalP"/>
    </source>
</evidence>
<evidence type="ECO:0000313" key="7">
    <source>
        <dbReference type="WormBase" id="SRAE_1000240000"/>
    </source>
</evidence>
<proteinExistence type="predicted"/>
<dbReference type="GeneID" id="36376510"/>
<dbReference type="InterPro" id="IPR002035">
    <property type="entry name" value="VWF_A"/>
</dbReference>
<dbReference type="EMBL" id="LN609528">
    <property type="protein sequence ID" value="CEF64145.1"/>
    <property type="molecule type" value="Genomic_DNA"/>
</dbReference>
<dbReference type="OrthoDB" id="5859227at2759"/>